<evidence type="ECO:0000256" key="2">
    <source>
        <dbReference type="SAM" id="MobiDB-lite"/>
    </source>
</evidence>
<gene>
    <name evidence="3" type="ORF">RR45_GL001131</name>
    <name evidence="4" type="ORF">SAMN02746068_01992</name>
</gene>
<feature type="coiled-coil region" evidence="1">
    <location>
        <begin position="19"/>
        <end position="46"/>
    </location>
</feature>
<dbReference type="STRING" id="1122154.SAMN02746068_01992"/>
<reference evidence="3 6" key="1">
    <citation type="submission" date="2014-12" db="EMBL/GenBank/DDBJ databases">
        <title>Draft genome sequences of 10 type strains of Lactococcus.</title>
        <authorList>
            <person name="Sun Z."/>
            <person name="Zhong Z."/>
            <person name="Liu W."/>
            <person name="Zhang W."/>
            <person name="Zhang H."/>
        </authorList>
    </citation>
    <scope>NUCLEOTIDE SEQUENCE [LARGE SCALE GENOMIC DNA]</scope>
    <source>
        <strain evidence="3 6">DSM 22330</strain>
    </source>
</reference>
<sequence>MTDLILQTKDRLLAAEIAYQKASDALNLAMTELETAKKNRSEAQKNFDSKTLNYSLAIQNAGYLEIQPYLSEASIIAANHNLDVAKKEYDAAQGINQEQETISQSAFYTVVQAQAVYDAAKLEFDSADYDYARILRERKLPLLGESDPPEQPETPPENIDFLMQFLKQTPLPDYEGAEDLIDEQVKSDIDDDTSLPFERRPAIEKPDTISIQEDEQPTIKKSSTGHITWGFKIPNTPDNKNETEKTDD</sequence>
<dbReference type="EMBL" id="FPKS01000016">
    <property type="protein sequence ID" value="SFZ76546.1"/>
    <property type="molecule type" value="Genomic_DNA"/>
</dbReference>
<evidence type="ECO:0000313" key="4">
    <source>
        <dbReference type="EMBL" id="SFZ76546.1"/>
    </source>
</evidence>
<accession>A0A1K2HJV2</accession>
<evidence type="ECO:0000313" key="5">
    <source>
        <dbReference type="Proteomes" id="UP000185655"/>
    </source>
</evidence>
<reference evidence="4 5" key="2">
    <citation type="submission" date="2016-11" db="EMBL/GenBank/DDBJ databases">
        <authorList>
            <person name="Jaros S."/>
            <person name="Januszkiewicz K."/>
            <person name="Wedrychowicz H."/>
        </authorList>
    </citation>
    <scope>NUCLEOTIDE SEQUENCE [LARGE SCALE GENOMIC DNA]</scope>
    <source>
        <strain evidence="4 5">DSM 22330</strain>
    </source>
</reference>
<dbReference type="Proteomes" id="UP000185655">
    <property type="component" value="Unassembled WGS sequence"/>
</dbReference>
<feature type="region of interest" description="Disordered" evidence="2">
    <location>
        <begin position="191"/>
        <end position="248"/>
    </location>
</feature>
<dbReference type="Proteomes" id="UP000218979">
    <property type="component" value="Unassembled WGS sequence"/>
</dbReference>
<keyword evidence="6" id="KW-1185">Reference proteome</keyword>
<dbReference type="OrthoDB" id="2242479at2"/>
<protein>
    <submittedName>
        <fullName evidence="4">Uncharacterized protein</fullName>
    </submittedName>
</protein>
<evidence type="ECO:0000256" key="1">
    <source>
        <dbReference type="SAM" id="Coils"/>
    </source>
</evidence>
<dbReference type="AlphaFoldDB" id="A0A1K2HJV2"/>
<name>A0A1K2HJV2_9LACT</name>
<dbReference type="RefSeq" id="WP_031366855.1">
    <property type="nucleotide sequence ID" value="NZ_FPKS01000016.1"/>
</dbReference>
<keyword evidence="1" id="KW-0175">Coiled coil</keyword>
<evidence type="ECO:0000313" key="3">
    <source>
        <dbReference type="EMBL" id="PCS01235.1"/>
    </source>
</evidence>
<evidence type="ECO:0000313" key="6">
    <source>
        <dbReference type="Proteomes" id="UP000218979"/>
    </source>
</evidence>
<proteinExistence type="predicted"/>
<feature type="compositionally biased region" description="Basic and acidic residues" evidence="2">
    <location>
        <begin position="239"/>
        <end position="248"/>
    </location>
</feature>
<dbReference type="EMBL" id="JXJT01000023">
    <property type="protein sequence ID" value="PCS01235.1"/>
    <property type="molecule type" value="Genomic_DNA"/>
</dbReference>
<organism evidence="4 5">
    <name type="scientific">Pseudolactococcus chungangensis CAU 28 = DSM 22330</name>
    <dbReference type="NCBI Taxonomy" id="1122154"/>
    <lineage>
        <taxon>Bacteria</taxon>
        <taxon>Bacillati</taxon>
        <taxon>Bacillota</taxon>
        <taxon>Bacilli</taxon>
        <taxon>Lactobacillales</taxon>
        <taxon>Streptococcaceae</taxon>
        <taxon>Pseudolactococcus</taxon>
    </lineage>
</organism>
<feature type="compositionally biased region" description="Basic and acidic residues" evidence="2">
    <location>
        <begin position="197"/>
        <end position="207"/>
    </location>
</feature>